<organism evidence="2 3">
    <name type="scientific">Lophiostoma macrostomum CBS 122681</name>
    <dbReference type="NCBI Taxonomy" id="1314788"/>
    <lineage>
        <taxon>Eukaryota</taxon>
        <taxon>Fungi</taxon>
        <taxon>Dikarya</taxon>
        <taxon>Ascomycota</taxon>
        <taxon>Pezizomycotina</taxon>
        <taxon>Dothideomycetes</taxon>
        <taxon>Pleosporomycetidae</taxon>
        <taxon>Pleosporales</taxon>
        <taxon>Lophiostomataceae</taxon>
        <taxon>Lophiostoma</taxon>
    </lineage>
</organism>
<gene>
    <name evidence="2" type="ORF">K491DRAFT_607470</name>
</gene>
<evidence type="ECO:0000313" key="3">
    <source>
        <dbReference type="Proteomes" id="UP000799324"/>
    </source>
</evidence>
<dbReference type="Proteomes" id="UP000799324">
    <property type="component" value="Unassembled WGS sequence"/>
</dbReference>
<name>A0A6A6STT3_9PLEO</name>
<evidence type="ECO:0000313" key="2">
    <source>
        <dbReference type="EMBL" id="KAF2651176.1"/>
    </source>
</evidence>
<keyword evidence="3" id="KW-1185">Reference proteome</keyword>
<proteinExistence type="predicted"/>
<evidence type="ECO:0000256" key="1">
    <source>
        <dbReference type="SAM" id="MobiDB-lite"/>
    </source>
</evidence>
<feature type="region of interest" description="Disordered" evidence="1">
    <location>
        <begin position="1"/>
        <end position="26"/>
    </location>
</feature>
<dbReference type="EMBL" id="MU004433">
    <property type="protein sequence ID" value="KAF2651176.1"/>
    <property type="molecule type" value="Genomic_DNA"/>
</dbReference>
<reference evidence="2" key="1">
    <citation type="journal article" date="2020" name="Stud. Mycol.">
        <title>101 Dothideomycetes genomes: a test case for predicting lifestyles and emergence of pathogens.</title>
        <authorList>
            <person name="Haridas S."/>
            <person name="Albert R."/>
            <person name="Binder M."/>
            <person name="Bloem J."/>
            <person name="Labutti K."/>
            <person name="Salamov A."/>
            <person name="Andreopoulos B."/>
            <person name="Baker S."/>
            <person name="Barry K."/>
            <person name="Bills G."/>
            <person name="Bluhm B."/>
            <person name="Cannon C."/>
            <person name="Castanera R."/>
            <person name="Culley D."/>
            <person name="Daum C."/>
            <person name="Ezra D."/>
            <person name="Gonzalez J."/>
            <person name="Henrissat B."/>
            <person name="Kuo A."/>
            <person name="Liang C."/>
            <person name="Lipzen A."/>
            <person name="Lutzoni F."/>
            <person name="Magnuson J."/>
            <person name="Mondo S."/>
            <person name="Nolan M."/>
            <person name="Ohm R."/>
            <person name="Pangilinan J."/>
            <person name="Park H.-J."/>
            <person name="Ramirez L."/>
            <person name="Alfaro M."/>
            <person name="Sun H."/>
            <person name="Tritt A."/>
            <person name="Yoshinaga Y."/>
            <person name="Zwiers L.-H."/>
            <person name="Turgeon B."/>
            <person name="Goodwin S."/>
            <person name="Spatafora J."/>
            <person name="Crous P."/>
            <person name="Grigoriev I."/>
        </authorList>
    </citation>
    <scope>NUCLEOTIDE SEQUENCE</scope>
    <source>
        <strain evidence="2">CBS 122681</strain>
    </source>
</reference>
<accession>A0A6A6STT3</accession>
<sequence length="61" mass="6498">KALQATQKGKRKALQPSIQSNKRQKGVVGAVATKEALGAILAAPPKTTRQGRSITLPSKYR</sequence>
<feature type="non-terminal residue" evidence="2">
    <location>
        <position position="1"/>
    </location>
</feature>
<protein>
    <submittedName>
        <fullName evidence="2">Uncharacterized protein</fullName>
    </submittedName>
</protein>
<dbReference type="AlphaFoldDB" id="A0A6A6STT3"/>
<dbReference type="OrthoDB" id="3794770at2759"/>